<evidence type="ECO:0000256" key="5">
    <source>
        <dbReference type="ARBA" id="ARBA00023136"/>
    </source>
</evidence>
<evidence type="ECO:0000259" key="6">
    <source>
        <dbReference type="Pfam" id="PF01103"/>
    </source>
</evidence>
<name>A0A1S3HXR2_LINAN</name>
<keyword evidence="3" id="KW-1134">Transmembrane beta strand</keyword>
<dbReference type="OrthoDB" id="1724197at2759"/>
<keyword evidence="4" id="KW-0812">Transmembrane</keyword>
<comment type="subcellular location">
    <subcellularLocation>
        <location evidence="1">Mitochondrion outer membrane</location>
        <topology evidence="1">Multi-pass membrane protein</topology>
    </subcellularLocation>
</comment>
<dbReference type="InterPro" id="IPR039910">
    <property type="entry name" value="D15-like"/>
</dbReference>
<organism evidence="7 8">
    <name type="scientific">Lingula anatina</name>
    <name type="common">Brachiopod</name>
    <name type="synonym">Lingula unguis</name>
    <dbReference type="NCBI Taxonomy" id="7574"/>
    <lineage>
        <taxon>Eukaryota</taxon>
        <taxon>Metazoa</taxon>
        <taxon>Spiralia</taxon>
        <taxon>Lophotrochozoa</taxon>
        <taxon>Brachiopoda</taxon>
        <taxon>Linguliformea</taxon>
        <taxon>Lingulata</taxon>
        <taxon>Lingulida</taxon>
        <taxon>Linguloidea</taxon>
        <taxon>Lingulidae</taxon>
        <taxon>Lingula</taxon>
    </lineage>
</organism>
<keyword evidence="7" id="KW-1185">Reference proteome</keyword>
<dbReference type="KEGG" id="lak:106159164"/>
<dbReference type="PANTHER" id="PTHR12815">
    <property type="entry name" value="SORTING AND ASSEMBLY MACHINERY SAMM50 PROTEIN FAMILY MEMBER"/>
    <property type="match status" value="1"/>
</dbReference>
<dbReference type="GO" id="GO:0005741">
    <property type="term" value="C:mitochondrial outer membrane"/>
    <property type="evidence" value="ECO:0007669"/>
    <property type="project" value="UniProtKB-SubCell"/>
</dbReference>
<dbReference type="Pfam" id="PF01103">
    <property type="entry name" value="Omp85"/>
    <property type="match status" value="1"/>
</dbReference>
<dbReference type="InterPro" id="IPR000184">
    <property type="entry name" value="Bac_surfAg_D15"/>
</dbReference>
<evidence type="ECO:0000313" key="7">
    <source>
        <dbReference type="Proteomes" id="UP000085678"/>
    </source>
</evidence>
<dbReference type="AlphaFoldDB" id="A0A1S3HXR2"/>
<gene>
    <name evidence="8" type="primary">LOC106159164</name>
</gene>
<evidence type="ECO:0000256" key="1">
    <source>
        <dbReference type="ARBA" id="ARBA00004374"/>
    </source>
</evidence>
<keyword evidence="5" id="KW-0472">Membrane</keyword>
<dbReference type="PANTHER" id="PTHR12815:SF18">
    <property type="entry name" value="SORTING AND ASSEMBLY MACHINERY COMPONENT 50 HOMOLOG"/>
    <property type="match status" value="1"/>
</dbReference>
<reference evidence="8" key="1">
    <citation type="submission" date="2025-08" db="UniProtKB">
        <authorList>
            <consortium name="RefSeq"/>
        </authorList>
    </citation>
    <scope>IDENTIFICATION</scope>
    <source>
        <tissue evidence="8">Gonads</tissue>
    </source>
</reference>
<dbReference type="Proteomes" id="UP000085678">
    <property type="component" value="Unplaced"/>
</dbReference>
<accession>A0A1S3HXR2</accession>
<feature type="domain" description="Bacterial surface antigen (D15)" evidence="6">
    <location>
        <begin position="142"/>
        <end position="460"/>
    </location>
</feature>
<dbReference type="GO" id="GO:0045040">
    <property type="term" value="P:protein insertion into mitochondrial outer membrane"/>
    <property type="evidence" value="ECO:0007669"/>
    <property type="project" value="TreeGrafter"/>
</dbReference>
<evidence type="ECO:0000256" key="4">
    <source>
        <dbReference type="ARBA" id="ARBA00022692"/>
    </source>
</evidence>
<evidence type="ECO:0000256" key="2">
    <source>
        <dbReference type="ARBA" id="ARBA00010913"/>
    </source>
</evidence>
<comment type="similarity">
    <text evidence="2">Belongs to the SAM50/omp85 family.</text>
</comment>
<dbReference type="GeneID" id="106159164"/>
<dbReference type="Gene3D" id="3.10.20.310">
    <property type="entry name" value="membrane protein fhac"/>
    <property type="match status" value="1"/>
</dbReference>
<evidence type="ECO:0000256" key="3">
    <source>
        <dbReference type="ARBA" id="ARBA00022452"/>
    </source>
</evidence>
<dbReference type="RefSeq" id="XP_013390822.1">
    <property type="nucleotide sequence ID" value="XM_013535368.1"/>
</dbReference>
<dbReference type="FunCoup" id="A0A1S3HXR2">
    <property type="interactions" value="1978"/>
</dbReference>
<evidence type="ECO:0000313" key="8">
    <source>
        <dbReference type="RefSeq" id="XP_013390822.1"/>
    </source>
</evidence>
<dbReference type="Gene3D" id="2.40.160.50">
    <property type="entry name" value="membrane protein fhac: a member of the omp85/tpsb transporter family"/>
    <property type="match status" value="1"/>
</dbReference>
<dbReference type="GO" id="GO:0033108">
    <property type="term" value="P:mitochondrial respiratory chain complex assembly"/>
    <property type="evidence" value="ECO:0007669"/>
    <property type="project" value="TreeGrafter"/>
</dbReference>
<dbReference type="STRING" id="7574.A0A1S3HXR2"/>
<proteinExistence type="inferred from homology"/>
<protein>
    <submittedName>
        <fullName evidence="8">Sorting and assembly machinery component 50 homolog B-like</fullName>
    </submittedName>
</protein>
<dbReference type="InParanoid" id="A0A1S3HXR2"/>
<sequence length="461" mass="51422">MTSNSNSADEDQMNIMMDMEGNVYLPINKTFMSKKARIEKVMVKGLNKTKDDIVLKQFPGVFTAENLYEVYRKAEEARERLLRLDIFSATNVELDTANDSSKPDSYSLIVNVKEGRTMNGGMHMNSDLNGNITPDMQIHFRNLFGRAEKTMLDYQFYSYGASTSRINLKFTKPLGGDPDVLYSLGVQQYRGTQEWAGFKQIDRGIYSGLMFPSAFGTHTLQWNGFWREANCLNHKTSFPIRESMGHSMKSSISHTLIRDRRGTSPFPKSGYRLKTTQEYAGVGGDVKFLKNELELEMNKSLPFGASLQLNIGSGVLRSLNGTAVKVSDKYFLGGPLSLRGFKINGVGPTSDGNSLGANSYWLGGLHLYTPLPFLPNLGGIGKHIKTHCFVNAGGLVNVDFNQNWEQILQKYRESPRVSYGAGLAMQISLFRLELNYCVPVKVQPGDNVNPGLQFGIGIKFP</sequence>